<evidence type="ECO:0000313" key="3">
    <source>
        <dbReference type="EMBL" id="GIJ51310.1"/>
    </source>
</evidence>
<evidence type="ECO:0000313" key="4">
    <source>
        <dbReference type="Proteomes" id="UP000619260"/>
    </source>
</evidence>
<dbReference type="InterPro" id="IPR046461">
    <property type="entry name" value="TerL_ATPase"/>
</dbReference>
<dbReference type="InterPro" id="IPR027417">
    <property type="entry name" value="P-loop_NTPase"/>
</dbReference>
<dbReference type="EMBL" id="BOPF01000046">
    <property type="protein sequence ID" value="GIJ51310.1"/>
    <property type="molecule type" value="Genomic_DNA"/>
</dbReference>
<proteinExistence type="predicted"/>
<sequence>MALSRTSPPESPPPVPRPRVNSHPPYTVTLGPMAGELAAKAGLVLDPSQQESLDVWCAVGGTGRWLCFECVEMLSRQNGKGSILEARVLAGFLLFGEEMIVWTAHQYKTALELFLRLKRLIKRLIEVGEIEPSTVKEINSHGEQGFERLDTGQRIKFIARSKDSGRGFSGDLVIIDEAYAYTDQMQEALMPTMSARPNPQIIYASSPPLTGDTGEILYALRERGEAGADPALCWRDWGVAGDLDNLDKVDLDDRALWHAANPALGRRISEEHVARERRALGNVGFARERLGIWPVEVKAGNGVIDMDLWGALTDVKSKRAGDIAIAVDITPERDRAAISMRGTREDGLAHWELMDIRPGTEWVVDRLVGMKARHNPAVIAIDGKGPAASLIPALAKRGIKVSEDKDQPQRGDLLITGPQDMADAFGMFVDAAKQKTGRHRDQPDLTSALAGAKTRTLGDGGQAWGRKGSTNIAPLVAVTLAHYAYETRAHLVAEDGPPNLW</sequence>
<protein>
    <recommendedName>
        <fullName evidence="2">Terminase large subunit-like ATPase domain-containing protein</fullName>
    </recommendedName>
</protein>
<organism evidence="3 4">
    <name type="scientific">Virgisporangium aliadipatigenens</name>
    <dbReference type="NCBI Taxonomy" id="741659"/>
    <lineage>
        <taxon>Bacteria</taxon>
        <taxon>Bacillati</taxon>
        <taxon>Actinomycetota</taxon>
        <taxon>Actinomycetes</taxon>
        <taxon>Micromonosporales</taxon>
        <taxon>Micromonosporaceae</taxon>
        <taxon>Virgisporangium</taxon>
    </lineage>
</organism>
<comment type="caution">
    <text evidence="3">The sequence shown here is derived from an EMBL/GenBank/DDBJ whole genome shotgun (WGS) entry which is preliminary data.</text>
</comment>
<dbReference type="Proteomes" id="UP000619260">
    <property type="component" value="Unassembled WGS sequence"/>
</dbReference>
<feature type="domain" description="Terminase large subunit-like ATPase" evidence="2">
    <location>
        <begin position="69"/>
        <end position="200"/>
    </location>
</feature>
<name>A0A8J4DUH3_9ACTN</name>
<reference evidence="3" key="1">
    <citation type="submission" date="2021-01" db="EMBL/GenBank/DDBJ databases">
        <title>Whole genome shotgun sequence of Virgisporangium aliadipatigenens NBRC 105644.</title>
        <authorList>
            <person name="Komaki H."/>
            <person name="Tamura T."/>
        </authorList>
    </citation>
    <scope>NUCLEOTIDE SEQUENCE</scope>
    <source>
        <strain evidence="3">NBRC 105644</strain>
    </source>
</reference>
<dbReference type="Pfam" id="PF03354">
    <property type="entry name" value="TerL_ATPase"/>
    <property type="match status" value="1"/>
</dbReference>
<evidence type="ECO:0000256" key="1">
    <source>
        <dbReference type="SAM" id="MobiDB-lite"/>
    </source>
</evidence>
<gene>
    <name evidence="3" type="ORF">Val02_81960</name>
</gene>
<accession>A0A8J4DUH3</accession>
<keyword evidence="4" id="KW-1185">Reference proteome</keyword>
<feature type="region of interest" description="Disordered" evidence="1">
    <location>
        <begin position="1"/>
        <end position="23"/>
    </location>
</feature>
<dbReference type="Gene3D" id="3.40.50.300">
    <property type="entry name" value="P-loop containing nucleotide triphosphate hydrolases"/>
    <property type="match status" value="1"/>
</dbReference>
<evidence type="ECO:0000259" key="2">
    <source>
        <dbReference type="Pfam" id="PF03354"/>
    </source>
</evidence>
<dbReference type="AlphaFoldDB" id="A0A8J4DUH3"/>